<name>A0A6B2L355_9EUKA</name>
<feature type="domain" description="ENTH" evidence="2">
    <location>
        <begin position="2"/>
        <end position="135"/>
    </location>
</feature>
<dbReference type="GO" id="GO:0005886">
    <property type="term" value="C:plasma membrane"/>
    <property type="evidence" value="ECO:0007669"/>
    <property type="project" value="TreeGrafter"/>
</dbReference>
<dbReference type="GO" id="GO:0030276">
    <property type="term" value="F:clathrin binding"/>
    <property type="evidence" value="ECO:0007669"/>
    <property type="project" value="TreeGrafter"/>
</dbReference>
<dbReference type="EMBL" id="GIBP01002417">
    <property type="protein sequence ID" value="NDV31386.1"/>
    <property type="molecule type" value="Transcribed_RNA"/>
</dbReference>
<dbReference type="InterPro" id="IPR013809">
    <property type="entry name" value="ENTH"/>
</dbReference>
<evidence type="ECO:0000313" key="3">
    <source>
        <dbReference type="EMBL" id="NDV31386.1"/>
    </source>
</evidence>
<feature type="compositionally biased region" description="Polar residues" evidence="1">
    <location>
        <begin position="170"/>
        <end position="183"/>
    </location>
</feature>
<protein>
    <recommendedName>
        <fullName evidence="2">ENTH domain-containing protein</fullName>
    </recommendedName>
</protein>
<dbReference type="AlphaFoldDB" id="A0A6B2L355"/>
<proteinExistence type="predicted"/>
<dbReference type="GO" id="GO:0006897">
    <property type="term" value="P:endocytosis"/>
    <property type="evidence" value="ECO:0007669"/>
    <property type="project" value="TreeGrafter"/>
</dbReference>
<dbReference type="SUPFAM" id="SSF48464">
    <property type="entry name" value="ENTH/VHS domain"/>
    <property type="match status" value="1"/>
</dbReference>
<feature type="region of interest" description="Disordered" evidence="1">
    <location>
        <begin position="144"/>
        <end position="259"/>
    </location>
</feature>
<dbReference type="Gene3D" id="1.25.40.90">
    <property type="match status" value="1"/>
</dbReference>
<dbReference type="GO" id="GO:0005768">
    <property type="term" value="C:endosome"/>
    <property type="evidence" value="ECO:0007669"/>
    <property type="project" value="TreeGrafter"/>
</dbReference>
<dbReference type="PROSITE" id="PS50942">
    <property type="entry name" value="ENTH"/>
    <property type="match status" value="1"/>
</dbReference>
<feature type="compositionally biased region" description="Low complexity" evidence="1">
    <location>
        <begin position="222"/>
        <end position="240"/>
    </location>
</feature>
<dbReference type="GO" id="GO:0005543">
    <property type="term" value="F:phospholipid binding"/>
    <property type="evidence" value="ECO:0007669"/>
    <property type="project" value="TreeGrafter"/>
</dbReference>
<organism evidence="3">
    <name type="scientific">Arcella intermedia</name>
    <dbReference type="NCBI Taxonomy" id="1963864"/>
    <lineage>
        <taxon>Eukaryota</taxon>
        <taxon>Amoebozoa</taxon>
        <taxon>Tubulinea</taxon>
        <taxon>Elardia</taxon>
        <taxon>Arcellinida</taxon>
        <taxon>Sphaerothecina</taxon>
        <taxon>Arcellidae</taxon>
        <taxon>Arcella</taxon>
    </lineage>
</organism>
<sequence length="463" mass="50237">MDTVMKVPESVRLVKTATNNEHWGPSGTQMRQVADLTFNYTDYPNVMQALWERLTESTMNNWRNIYKALLLLDYLLKNGSERVVNDCRQNSYQVKALQRYHFIDEEGTDRGLSVRERSKHITDLLQDTEKLRDERKKAKINRDKYNTAISNADPSFGRRHDYEEEDPYVQSYTRRTASTTYKGNSDYADDDDFDFRDKRNRRTSASKRPTNDEDEWEQFEGPKSAAPVAAAPRPSLAAPHPQTPFPSLSPSVAPLPGPAPQIGLDDIFFNPVPAAAPAPVPSTPAALPGQGGVFVGSSTPQIPPGTFSLMPSNPPVQAPQQNTKTDIFGGLGGTTNAAQQIPTTGVPQTHQNPKAKNEMWDAHKHLFNLGAINDTAKPAAPGKALSSTVGTGNVFTNPPGTPLNATGTMGMGVGVGTPHPSALGVGVGVGMPGTPYVLNPYPGAVSPYPYGNVYPGAFPTTGY</sequence>
<dbReference type="GO" id="GO:0030125">
    <property type="term" value="C:clathrin vesicle coat"/>
    <property type="evidence" value="ECO:0007669"/>
    <property type="project" value="TreeGrafter"/>
</dbReference>
<dbReference type="InterPro" id="IPR008942">
    <property type="entry name" value="ENTH_VHS"/>
</dbReference>
<evidence type="ECO:0000256" key="1">
    <source>
        <dbReference type="SAM" id="MobiDB-lite"/>
    </source>
</evidence>
<dbReference type="PANTHER" id="PTHR12276:SF45">
    <property type="entry name" value="CLATHRIN INTERACTOR 1"/>
    <property type="match status" value="1"/>
</dbReference>
<dbReference type="FunFam" id="1.25.40.90:FF:000006">
    <property type="entry name" value="Clathrin interactor 1"/>
    <property type="match status" value="1"/>
</dbReference>
<accession>A0A6B2L355</accession>
<evidence type="ECO:0000259" key="2">
    <source>
        <dbReference type="PROSITE" id="PS50942"/>
    </source>
</evidence>
<dbReference type="PANTHER" id="PTHR12276">
    <property type="entry name" value="EPSIN/ENT-RELATED"/>
    <property type="match status" value="1"/>
</dbReference>
<dbReference type="Pfam" id="PF01417">
    <property type="entry name" value="ENTH"/>
    <property type="match status" value="1"/>
</dbReference>
<reference evidence="3" key="1">
    <citation type="journal article" date="2020" name="J. Eukaryot. Microbiol.">
        <title>De novo Sequencing, Assembly and Annotation of the Transcriptome for the Free-Living Testate Amoeba Arcella intermedia.</title>
        <authorList>
            <person name="Ribeiro G.M."/>
            <person name="Porfirio-Sousa A.L."/>
            <person name="Maurer-Alcala X.X."/>
            <person name="Katz L.A."/>
            <person name="Lahr D.J.G."/>
        </authorList>
    </citation>
    <scope>NUCLEOTIDE SEQUENCE</scope>
</reference>
<dbReference type="SMART" id="SM00273">
    <property type="entry name" value="ENTH"/>
    <property type="match status" value="1"/>
</dbReference>